<dbReference type="Proteomes" id="UP000655225">
    <property type="component" value="Unassembled WGS sequence"/>
</dbReference>
<dbReference type="GO" id="GO:0006281">
    <property type="term" value="P:DNA repair"/>
    <property type="evidence" value="ECO:0007669"/>
    <property type="project" value="TreeGrafter"/>
</dbReference>
<feature type="domain" description="FAT" evidence="4">
    <location>
        <begin position="1419"/>
        <end position="1962"/>
    </location>
</feature>
<comment type="similarity">
    <text evidence="1">Belongs to the PI3/PI4-kinase family. TRA1 subfamily.</text>
</comment>
<dbReference type="Pfam" id="PF02259">
    <property type="entry name" value="FAT"/>
    <property type="match status" value="1"/>
</dbReference>
<dbReference type="InterPro" id="IPR000403">
    <property type="entry name" value="PI3/4_kinase_cat_dom"/>
</dbReference>
<dbReference type="InterPro" id="IPR050517">
    <property type="entry name" value="DDR_Repair_Kinase"/>
</dbReference>
<evidence type="ECO:0000259" key="5">
    <source>
        <dbReference type="PROSITE" id="PS51190"/>
    </source>
</evidence>
<dbReference type="Pfam" id="PF00454">
    <property type="entry name" value="PI3_PI4_kinase"/>
    <property type="match status" value="1"/>
</dbReference>
<dbReference type="Pfam" id="PF02260">
    <property type="entry name" value="FATC"/>
    <property type="match status" value="1"/>
</dbReference>
<evidence type="ECO:0008006" key="8">
    <source>
        <dbReference type="Google" id="ProtNLM"/>
    </source>
</evidence>
<proteinExistence type="inferred from homology"/>
<evidence type="ECO:0000259" key="4">
    <source>
        <dbReference type="PROSITE" id="PS51189"/>
    </source>
</evidence>
<feature type="compositionally biased region" description="Polar residues" evidence="2">
    <location>
        <begin position="2015"/>
        <end position="2024"/>
    </location>
</feature>
<feature type="domain" description="FATC" evidence="5">
    <location>
        <begin position="2635"/>
        <end position="2671"/>
    </location>
</feature>
<dbReference type="EMBL" id="JABCRI010000024">
    <property type="protein sequence ID" value="KAF8377830.1"/>
    <property type="molecule type" value="Genomic_DNA"/>
</dbReference>
<gene>
    <name evidence="6" type="ORF">HHK36_031215</name>
</gene>
<dbReference type="InterPro" id="IPR003151">
    <property type="entry name" value="PIK-rel_kinase_FAT"/>
</dbReference>
<dbReference type="OMA" id="NLCIREW"/>
<dbReference type="Gene3D" id="1.10.1070.11">
    <property type="entry name" value="Phosphatidylinositol 3-/4-kinase, catalytic domain"/>
    <property type="match status" value="1"/>
</dbReference>
<dbReference type="InterPro" id="IPR016024">
    <property type="entry name" value="ARM-type_fold"/>
</dbReference>
<dbReference type="InterPro" id="IPR014009">
    <property type="entry name" value="PIK_FAT"/>
</dbReference>
<dbReference type="PANTHER" id="PTHR11139:SF1">
    <property type="entry name" value="TRANSFORMATION_TRANSCRIPTION DOMAIN-ASSOCIATED PROTEIN"/>
    <property type="match status" value="1"/>
</dbReference>
<reference evidence="6 7" key="1">
    <citation type="submission" date="2020-04" db="EMBL/GenBank/DDBJ databases">
        <title>Plant Genome Project.</title>
        <authorList>
            <person name="Zhang R.-G."/>
        </authorList>
    </citation>
    <scope>NUCLEOTIDE SEQUENCE [LARGE SCALE GENOMIC DNA]</scope>
    <source>
        <strain evidence="6">YNK0</strain>
        <tissue evidence="6">Leaf</tissue>
    </source>
</reference>
<comment type="caution">
    <text evidence="6">The sequence shown here is derived from an EMBL/GenBank/DDBJ whole genome shotgun (WGS) entry which is preliminary data.</text>
</comment>
<evidence type="ECO:0000313" key="6">
    <source>
        <dbReference type="EMBL" id="KAF8377830.1"/>
    </source>
</evidence>
<feature type="compositionally biased region" description="Gly residues" evidence="2">
    <location>
        <begin position="2025"/>
        <end position="2035"/>
    </location>
</feature>
<feature type="region of interest" description="Disordered" evidence="2">
    <location>
        <begin position="1147"/>
        <end position="1172"/>
    </location>
</feature>
<dbReference type="PROSITE" id="PS50290">
    <property type="entry name" value="PI3_4_KINASE_3"/>
    <property type="match status" value="1"/>
</dbReference>
<dbReference type="PROSITE" id="PS51190">
    <property type="entry name" value="FATC"/>
    <property type="match status" value="1"/>
</dbReference>
<dbReference type="InterPro" id="IPR036940">
    <property type="entry name" value="PI3/4_kinase_cat_sf"/>
</dbReference>
<dbReference type="OrthoDB" id="5570127at2759"/>
<feature type="compositionally biased region" description="Polar residues" evidence="2">
    <location>
        <begin position="2051"/>
        <end position="2066"/>
    </location>
</feature>
<dbReference type="SUPFAM" id="SSF56112">
    <property type="entry name" value="Protein kinase-like (PK-like)"/>
    <property type="match status" value="1"/>
</dbReference>
<evidence type="ECO:0000256" key="2">
    <source>
        <dbReference type="SAM" id="MobiDB-lite"/>
    </source>
</evidence>
<dbReference type="InterPro" id="IPR011009">
    <property type="entry name" value="Kinase-like_dom_sf"/>
</dbReference>
<evidence type="ECO:0000259" key="3">
    <source>
        <dbReference type="PROSITE" id="PS50290"/>
    </source>
</evidence>
<dbReference type="GO" id="GO:0005634">
    <property type="term" value="C:nucleus"/>
    <property type="evidence" value="ECO:0007669"/>
    <property type="project" value="TreeGrafter"/>
</dbReference>
<dbReference type="CDD" id="cd05163">
    <property type="entry name" value="PIKK_TRRAP"/>
    <property type="match status" value="1"/>
</dbReference>
<evidence type="ECO:0000256" key="1">
    <source>
        <dbReference type="ARBA" id="ARBA00007234"/>
    </source>
</evidence>
<feature type="domain" description="PI3K/PI4K catalytic" evidence="3">
    <location>
        <begin position="2265"/>
        <end position="2592"/>
    </location>
</feature>
<name>A0A835CZG1_TETSI</name>
<dbReference type="GO" id="GO:0035267">
    <property type="term" value="C:NuA4 histone acetyltransferase complex"/>
    <property type="evidence" value="ECO:0007669"/>
    <property type="project" value="TreeGrafter"/>
</dbReference>
<dbReference type="SUPFAM" id="SSF48371">
    <property type="entry name" value="ARM repeat"/>
    <property type="match status" value="1"/>
</dbReference>
<dbReference type="SMART" id="SM00146">
    <property type="entry name" value="PI3Kc"/>
    <property type="match status" value="1"/>
</dbReference>
<dbReference type="Pfam" id="PF20206">
    <property type="entry name" value="Tra1_ring"/>
    <property type="match status" value="2"/>
</dbReference>
<dbReference type="InterPro" id="IPR046805">
    <property type="entry name" value="Tra1_ring"/>
</dbReference>
<protein>
    <recommendedName>
        <fullName evidence="8">Non-specific serine/threonine protein kinase</fullName>
    </recommendedName>
</protein>
<dbReference type="PROSITE" id="PS51189">
    <property type="entry name" value="FAT"/>
    <property type="match status" value="1"/>
</dbReference>
<sequence>MKKRFFAVEAKSFELQEVDLNRRTALKIIERGSRGSHNVLWVPKEAYRWLINSVDEFLNQSRDYLFRSFRGSNDSLIGEKRTSSRGPYVSFVQFQPRGLVGGFQRECRNERKGKESRFEPGSRVEHVLKSQEPFEGIISVLRKEPNGIKIRVEQDFRAFGRWQDVVVCSVGVNIWGHELCGCGKSLPEFLDVGEALKRLEVGAAGEGAELRGKSRLEVNLAGLSHSAETNKSEAIFLNLNCCPVPLKGGIGNVRAADRKLTESRGGGSTKVWWKQKVSALVPTKEIAISDEAQEIPGSEGSVPWKQEELLSRRRQVSELERPNSKQEAQEFPWSDALWASDLGLVVGDLSGVGPAEGLIREQVHSSSKVLRIGETGRDLSRSCWSMPELTEKSPMVVDQMGLLKGKSNQIHISPEKLPDRSLQLAGARFEKDEDPLYLSKWFSSIGEKEIVEIVSINSLRERGSSATSGESVQAKEAPEVDDVLILVLLQVFVALLRTCQPENKMLVKQALDILMPALPRRLPAGDRMPIWIRYTKKILVEEGHSVPNLIHIFQLIVRHSDLFYSCRAQFVPQMVNSLSRLGLPFNTTAENRRLAIELAGLVVGWERQRQNEMKVVADTEGLSQTSDVFNPGSVGGDPKRSSDGSTFPDDPSKRVKVEPGLQSLCVMSPGGASSIPNIETPGSAGQPDEEFKPNAAMEEMIINFLIRVALVIEPKDKETSSMYKQALELLSQALEVWPNANVKFNYLEKLLSSLQPSQSKDPATALAQGLDVMNKVLEKQPHLFIRNNINQISQILEPCFNDKMLDAGKSLCSLLKMVFVAFPLQVASTPQDVKILYQRVDELIQKHLAAVIAPQISLEVSFANSMISFALFVIKTLTEVQKNFIDPFIVPLARVLPRLARDMGSSAGSYLRQGPRMDPDSAFSSSRAVADIGSVTSNLKSVLKLISERVMLYPECKRSMSQILSTLLTEKGTDASVLLCILDVIKGWIEDDLIKPGTSGTSSSVLSPKEIIAHLQKLSPVDKQNFSPSALEEWDRKYLQLLYGICTDSSRYPLSVRQEVFQKVERQFMLGLRAKDPETRQKFFSLYHESLGKTLFIRLQYIIQIQDWEALSDVFWLKQGLDLLLAILLENEPITLAPNSARVPPLVASGSPPDRSGIQQQVTDAPEDSEGSPLTLDNLVSKHTQFLNEMSKLQVIAFMHLLKFLSMHKSFESFYLEFLNHQYLDEKVEYSCPLYCQDCKPVKFVYLLCCCTGWSIPLDWMMKIYSDPSHRSMIPFIIIGHCFSDSKECQKSNSYDDMVDLTVGINDLICLTLNCGACAAAPLHECSLCQLPLVADLVIPLRELAHTDANVAYHMWVLVFPIVWLTLHKEEQVALAKPMITLLSKDYHKKQQTNRPNVVQALLEGLHLSHPQPRMPSELIKYIGKTYNAWHISLALLESHVMLFTTDTKCSESLAELYRLLNEEDMRCGLWKKRSITAETRAGLSLVQHGYWQRAQSLFYQAMIKATQGTYNNTVPKAEMCLWEEQWLYCANQLSQWDVLVDFGKSVENYEILLDCLWKIPEWAYMKDNVIPKAQVEETPKLRLVHAFFSLHDRNTNGVGDADNIVGKGVDLALEQWWQLPEMSVQSRIPLLQQFQQLVEVQESARVIVDIANGSKQLAGNSVAGIHGGYMDLKDILETWRLRTPNEWDNLSVWYDLLQWRNEMYNAVIDAFKDFGSTNGQLHLLGYRDKAWNVNKLARIARKQGLYDVCVTILEKMYGHSTMEVQEAFVKIREQAKAYLEMKGELTSGLNLINSTNLEFFPVKHKAEIFRLKGDFLLKLNDCEKANIAYSNAINLFKNLPKGWISWGNYCDMVYKETHDEIWLEYAVSCFLQGIKFGVSNSRSHLARVLYLLSFDTSNEPVGRAFDKYLDQIPHWVWLSWVPQLLLSLQRTEAPHCKLVLLKIATVYPQALYYWLRTYLLERRDVSNKSELGRIAMAQQRMQQNVSGAGTGSLGLADGNARVQSHVAGTLASENQVHQGPQSGSVGGSHDGGNSHGQESERNTAVEGSGHDQSLQQSSSTINEGGQNALRRGALGFVASAASAFDAAKDIMEALRSKHTNLASELEILLTEIGSRFVTLPEERLLAVVNALLHRCYKYPTATTAEVPQSLKKELSGVCRACFSAEAVNKHADFVREYKQDFERDLDPENTTTFSATLSELTERLKHWKNVLQSNVEDRFPAVLKLEEESRVLRDFHVVDVEVPGQYFTDQEVTPDHTVKLDRVGADIPIVRRHGSSFRRLTLIGSDGSQRHFIVQTSLTPNARSDERILQLFRVMNRMFDKHKESRRRHICIHTPIIIPVWSQVRMVEDDLMYSTFLEVYENHCARNNREADVPITRSKEQLNQAISGQISPEAVGDLRLQAYNDITKNFVSDNIFSQYMYKTLLSGNHLWAFKKQFAIQLALSSFMSFMLQIGGRSPNKILFAKNTGKIFQTDFHPAYDANGMIEFNEPVPFRLTRNMQTFFSHFGVEGLIVSAMGAAAQAVVSPKQNQHLWHQLAMFFRDELLSWSWRRPLGMPLAPVAAGGSLNPIDFNLKVTTNVEHVIGRIKGIAPQYFSEEEVRASISLLQKKTRGSLSLTRILKRESKIPIGHNEDNAMDPPQSVQRGVTELVEAALNAKNLCMMDPTWHPWF</sequence>
<dbReference type="SMART" id="SM01343">
    <property type="entry name" value="FATC"/>
    <property type="match status" value="1"/>
</dbReference>
<dbReference type="GO" id="GO:0006355">
    <property type="term" value="P:regulation of DNA-templated transcription"/>
    <property type="evidence" value="ECO:0007669"/>
    <property type="project" value="TreeGrafter"/>
</dbReference>
<dbReference type="GO" id="GO:0000124">
    <property type="term" value="C:SAGA complex"/>
    <property type="evidence" value="ECO:0007669"/>
    <property type="project" value="TreeGrafter"/>
</dbReference>
<feature type="region of interest" description="Disordered" evidence="2">
    <location>
        <begin position="621"/>
        <end position="654"/>
    </location>
</feature>
<dbReference type="PANTHER" id="PTHR11139">
    <property type="entry name" value="ATAXIA TELANGIECTASIA MUTATED ATM -RELATED"/>
    <property type="match status" value="1"/>
</dbReference>
<dbReference type="InterPro" id="IPR003152">
    <property type="entry name" value="FATC_dom"/>
</dbReference>
<dbReference type="FunFam" id="1.10.1070.11:FF:000026">
    <property type="entry name" value="Phosphotransferases/inositol or phosphatidylinositol kinase"/>
    <property type="match status" value="1"/>
</dbReference>
<keyword evidence="7" id="KW-1185">Reference proteome</keyword>
<evidence type="ECO:0000313" key="7">
    <source>
        <dbReference type="Proteomes" id="UP000655225"/>
    </source>
</evidence>
<accession>A0A835CZG1</accession>
<feature type="region of interest" description="Disordered" evidence="2">
    <location>
        <begin position="2015"/>
        <end position="2066"/>
    </location>
</feature>
<organism evidence="6 7">
    <name type="scientific">Tetracentron sinense</name>
    <name type="common">Spur-leaf</name>
    <dbReference type="NCBI Taxonomy" id="13715"/>
    <lineage>
        <taxon>Eukaryota</taxon>
        <taxon>Viridiplantae</taxon>
        <taxon>Streptophyta</taxon>
        <taxon>Embryophyta</taxon>
        <taxon>Tracheophyta</taxon>
        <taxon>Spermatophyta</taxon>
        <taxon>Magnoliopsida</taxon>
        <taxon>Trochodendrales</taxon>
        <taxon>Trochodendraceae</taxon>
        <taxon>Tetracentron</taxon>
    </lineage>
</organism>